<keyword evidence="2" id="KW-0813">Transport</keyword>
<sequence length="452" mass="49620">MRNTFFLKQDIVPLLKLAIPLALTGFVQSAVWFFETIFLAHLGPDTLAAGSLVSWLFGTLAVILFGALSAINILVAHKHGENDQEGIALVARDGLLMAVLLVIPAILLFWNMSPVFRLFGQPESIVVLAKTYLHALSWGMLANFMAMACLEVIMGIGHARLILAFNIVWVSLNISWSYILIFGKLGFPAFGIAGAGWGMTVSSWLAALLLIVFILANKQYKVFFRHVLKLIKPSCLMELLQIGLPMGFMFCVEVAFFFALTLCMGLISSRMQAANQVALQYLGLFMSAMFAIAQAVTVRMGHLLGAKDIHSAEKVNYIGIGIAAAFMSLVAIAYWAFPALLISIDFDIQNPDNQIIISEIKSLLAVSAIFQIIEGVRITLFGSLRGLKDTQFTLLTSIISFWCIALPVGYLLAIYLKAGGPGFWWGMVMGAGLSVLLLQRRFKGKMKQYYPG</sequence>
<feature type="transmembrane region" description="Helical" evidence="10">
    <location>
        <begin position="187"/>
        <end position="215"/>
    </location>
</feature>
<proteinExistence type="predicted"/>
<reference evidence="11 12" key="1">
    <citation type="submission" date="2019-08" db="EMBL/GenBank/DDBJ databases">
        <authorList>
            <person name="Guy L."/>
        </authorList>
    </citation>
    <scope>NUCLEOTIDE SEQUENCE [LARGE SCALE GENOMIC DNA]</scope>
    <source>
        <strain evidence="11 12">SGT-108</strain>
    </source>
</reference>
<dbReference type="InterPro" id="IPR002528">
    <property type="entry name" value="MATE_fam"/>
</dbReference>
<evidence type="ECO:0000256" key="5">
    <source>
        <dbReference type="ARBA" id="ARBA00022692"/>
    </source>
</evidence>
<feature type="transmembrane region" description="Helical" evidence="10">
    <location>
        <begin position="392"/>
        <end position="416"/>
    </location>
</feature>
<feature type="transmembrane region" description="Helical" evidence="10">
    <location>
        <begin position="161"/>
        <end position="181"/>
    </location>
</feature>
<dbReference type="GO" id="GO:0042910">
    <property type="term" value="F:xenobiotic transmembrane transporter activity"/>
    <property type="evidence" value="ECO:0007669"/>
    <property type="project" value="InterPro"/>
</dbReference>
<dbReference type="GO" id="GO:0005886">
    <property type="term" value="C:plasma membrane"/>
    <property type="evidence" value="ECO:0007669"/>
    <property type="project" value="UniProtKB-SubCell"/>
</dbReference>
<feature type="transmembrane region" description="Helical" evidence="10">
    <location>
        <begin position="317"/>
        <end position="342"/>
    </location>
</feature>
<dbReference type="RefSeq" id="WP_148338709.1">
    <property type="nucleotide sequence ID" value="NZ_LR699119.1"/>
</dbReference>
<dbReference type="Proteomes" id="UP000324194">
    <property type="component" value="Chromosome 1"/>
</dbReference>
<evidence type="ECO:0000256" key="7">
    <source>
        <dbReference type="ARBA" id="ARBA00023065"/>
    </source>
</evidence>
<feature type="transmembrane region" description="Helical" evidence="10">
    <location>
        <begin position="132"/>
        <end position="154"/>
    </location>
</feature>
<dbReference type="KEGG" id="asip:AQUSIP_07040"/>
<dbReference type="Pfam" id="PF01554">
    <property type="entry name" value="MatE"/>
    <property type="match status" value="2"/>
</dbReference>
<dbReference type="PANTHER" id="PTHR43298">
    <property type="entry name" value="MULTIDRUG RESISTANCE PROTEIN NORM-RELATED"/>
    <property type="match status" value="1"/>
</dbReference>
<protein>
    <recommendedName>
        <fullName evidence="9">Multidrug-efflux transporter</fullName>
    </recommendedName>
</protein>
<keyword evidence="4" id="KW-1003">Cell membrane</keyword>
<keyword evidence="12" id="KW-1185">Reference proteome</keyword>
<feature type="transmembrane region" description="Helical" evidence="10">
    <location>
        <begin position="95"/>
        <end position="112"/>
    </location>
</feature>
<feature type="transmembrane region" description="Helical" evidence="10">
    <location>
        <begin position="362"/>
        <end position="380"/>
    </location>
</feature>
<feature type="transmembrane region" description="Helical" evidence="10">
    <location>
        <begin position="422"/>
        <end position="438"/>
    </location>
</feature>
<dbReference type="CDD" id="cd13131">
    <property type="entry name" value="MATE_NorM_like"/>
    <property type="match status" value="1"/>
</dbReference>
<dbReference type="PIRSF" id="PIRSF006603">
    <property type="entry name" value="DinF"/>
    <property type="match status" value="1"/>
</dbReference>
<feature type="transmembrane region" description="Helical" evidence="10">
    <location>
        <begin position="279"/>
        <end position="296"/>
    </location>
</feature>
<feature type="transmembrane region" description="Helical" evidence="10">
    <location>
        <begin position="12"/>
        <end position="34"/>
    </location>
</feature>
<evidence type="ECO:0000256" key="9">
    <source>
        <dbReference type="ARBA" id="ARBA00031636"/>
    </source>
</evidence>
<dbReference type="InterPro" id="IPR048279">
    <property type="entry name" value="MdtK-like"/>
</dbReference>
<dbReference type="GO" id="GO:0006811">
    <property type="term" value="P:monoatomic ion transport"/>
    <property type="evidence" value="ECO:0007669"/>
    <property type="project" value="UniProtKB-KW"/>
</dbReference>
<dbReference type="NCBIfam" id="TIGR00797">
    <property type="entry name" value="matE"/>
    <property type="match status" value="1"/>
</dbReference>
<evidence type="ECO:0000256" key="2">
    <source>
        <dbReference type="ARBA" id="ARBA00022448"/>
    </source>
</evidence>
<feature type="transmembrane region" description="Helical" evidence="10">
    <location>
        <begin position="236"/>
        <end position="267"/>
    </location>
</feature>
<evidence type="ECO:0000256" key="6">
    <source>
        <dbReference type="ARBA" id="ARBA00022989"/>
    </source>
</evidence>
<accession>A0A5E4PEZ1</accession>
<keyword evidence="7" id="KW-0406">Ion transport</keyword>
<evidence type="ECO:0000256" key="3">
    <source>
        <dbReference type="ARBA" id="ARBA00022449"/>
    </source>
</evidence>
<dbReference type="PANTHER" id="PTHR43298:SF2">
    <property type="entry name" value="FMN_FAD EXPORTER YEEO-RELATED"/>
    <property type="match status" value="1"/>
</dbReference>
<keyword evidence="8 10" id="KW-0472">Membrane</keyword>
<evidence type="ECO:0000256" key="4">
    <source>
        <dbReference type="ARBA" id="ARBA00022475"/>
    </source>
</evidence>
<keyword evidence="6 10" id="KW-1133">Transmembrane helix</keyword>
<evidence type="ECO:0000313" key="12">
    <source>
        <dbReference type="Proteomes" id="UP000324194"/>
    </source>
</evidence>
<keyword evidence="5 10" id="KW-0812">Transmembrane</keyword>
<evidence type="ECO:0000256" key="8">
    <source>
        <dbReference type="ARBA" id="ARBA00023136"/>
    </source>
</evidence>
<evidence type="ECO:0000256" key="10">
    <source>
        <dbReference type="SAM" id="Phobius"/>
    </source>
</evidence>
<evidence type="ECO:0000313" key="11">
    <source>
        <dbReference type="EMBL" id="VVC75414.1"/>
    </source>
</evidence>
<feature type="transmembrane region" description="Helical" evidence="10">
    <location>
        <begin position="54"/>
        <end position="75"/>
    </location>
</feature>
<dbReference type="OrthoDB" id="9780160at2"/>
<dbReference type="EMBL" id="LR699119">
    <property type="protein sequence ID" value="VVC75414.1"/>
    <property type="molecule type" value="Genomic_DNA"/>
</dbReference>
<dbReference type="AlphaFoldDB" id="A0A5E4PEZ1"/>
<name>A0A5E4PEZ1_9COXI</name>
<keyword evidence="3" id="KW-0050">Antiport</keyword>
<gene>
    <name evidence="11" type="primary">norM_2</name>
    <name evidence="11" type="ORF">AQUSIP_07040</name>
</gene>
<organism evidence="11 12">
    <name type="scientific">Aquicella siphonis</name>
    <dbReference type="NCBI Taxonomy" id="254247"/>
    <lineage>
        <taxon>Bacteria</taxon>
        <taxon>Pseudomonadati</taxon>
        <taxon>Pseudomonadota</taxon>
        <taxon>Gammaproteobacteria</taxon>
        <taxon>Legionellales</taxon>
        <taxon>Coxiellaceae</taxon>
        <taxon>Aquicella</taxon>
    </lineage>
</organism>
<dbReference type="InterPro" id="IPR050222">
    <property type="entry name" value="MATE_MdtK"/>
</dbReference>
<dbReference type="GO" id="GO:0015297">
    <property type="term" value="F:antiporter activity"/>
    <property type="evidence" value="ECO:0007669"/>
    <property type="project" value="UniProtKB-KW"/>
</dbReference>
<comment type="subcellular location">
    <subcellularLocation>
        <location evidence="1">Cell inner membrane</location>
        <topology evidence="1">Multi-pass membrane protein</topology>
    </subcellularLocation>
</comment>
<evidence type="ECO:0000256" key="1">
    <source>
        <dbReference type="ARBA" id="ARBA00004429"/>
    </source>
</evidence>